<dbReference type="AlphaFoldDB" id="A0AA42CNE1"/>
<name>A0AA42CNE1_9HYPH</name>
<proteinExistence type="inferred from homology"/>
<dbReference type="SFLD" id="SFLDF00556">
    <property type="entry name" value="4R-hydroxyproline_betaine_2-ep"/>
    <property type="match status" value="1"/>
</dbReference>
<dbReference type="EMBL" id="JAMOIM010000059">
    <property type="protein sequence ID" value="MCW6512676.1"/>
    <property type="molecule type" value="Genomic_DNA"/>
</dbReference>
<dbReference type="PANTHER" id="PTHR48080">
    <property type="entry name" value="D-GALACTONATE DEHYDRATASE-RELATED"/>
    <property type="match status" value="1"/>
</dbReference>
<dbReference type="Gene3D" id="3.20.20.120">
    <property type="entry name" value="Enolase-like C-terminal domain"/>
    <property type="match status" value="1"/>
</dbReference>
<dbReference type="Pfam" id="PF13378">
    <property type="entry name" value="MR_MLE_C"/>
    <property type="match status" value="1"/>
</dbReference>
<dbReference type="InterPro" id="IPR029017">
    <property type="entry name" value="Enolase-like_N"/>
</dbReference>
<dbReference type="SFLD" id="SFLDS00001">
    <property type="entry name" value="Enolase"/>
    <property type="match status" value="1"/>
</dbReference>
<evidence type="ECO:0000259" key="5">
    <source>
        <dbReference type="SMART" id="SM00922"/>
    </source>
</evidence>
<accession>A0AA42CNE1</accession>
<evidence type="ECO:0000256" key="1">
    <source>
        <dbReference type="ARBA" id="ARBA00001946"/>
    </source>
</evidence>
<evidence type="ECO:0000313" key="6">
    <source>
        <dbReference type="EMBL" id="MCW6512676.1"/>
    </source>
</evidence>
<evidence type="ECO:0000256" key="3">
    <source>
        <dbReference type="ARBA" id="ARBA00022723"/>
    </source>
</evidence>
<dbReference type="SUPFAM" id="SSF51604">
    <property type="entry name" value="Enolase C-terminal domain-like"/>
    <property type="match status" value="1"/>
</dbReference>
<dbReference type="Proteomes" id="UP001165667">
    <property type="component" value="Unassembled WGS sequence"/>
</dbReference>
<evidence type="ECO:0000256" key="2">
    <source>
        <dbReference type="ARBA" id="ARBA00008031"/>
    </source>
</evidence>
<keyword evidence="7" id="KW-1185">Reference proteome</keyword>
<dbReference type="RefSeq" id="WP_282589050.1">
    <property type="nucleotide sequence ID" value="NZ_JAMOIM010000059.1"/>
</dbReference>
<organism evidence="6 7">
    <name type="scientific">Lichenifustis flavocetrariae</name>
    <dbReference type="NCBI Taxonomy" id="2949735"/>
    <lineage>
        <taxon>Bacteria</taxon>
        <taxon>Pseudomonadati</taxon>
        <taxon>Pseudomonadota</taxon>
        <taxon>Alphaproteobacteria</taxon>
        <taxon>Hyphomicrobiales</taxon>
        <taxon>Lichenihabitantaceae</taxon>
        <taxon>Lichenifustis</taxon>
    </lineage>
</organism>
<dbReference type="GO" id="GO:0046872">
    <property type="term" value="F:metal ion binding"/>
    <property type="evidence" value="ECO:0007669"/>
    <property type="project" value="UniProtKB-KW"/>
</dbReference>
<dbReference type="GO" id="GO:0006579">
    <property type="term" value="P:amino-acid betaine catabolic process"/>
    <property type="evidence" value="ECO:0007669"/>
    <property type="project" value="InterPro"/>
</dbReference>
<keyword evidence="3" id="KW-0479">Metal-binding</keyword>
<sequence length="367" mass="39091">MKIAKLHIYQHDLPVKNGPYRIASSVVSALDTTLVKIVADNGLVGWGETCPVGPTYAEAHAKGARAALVEMAPGLIGAELLPLPIHRRMDALLAGHNYVKAAVDIACYDLLGKHLKVSVSDLLGGALTDRVPSYYSIGVAEPDETGRIAAEKRREGYPRLQVKVGARPVEIDIAAIRKAWEAIRGSGMRLAVDANRNWTTRDAMRVSRECPDIPFILEQPCNTVEDLRKIRPQVQHAIYMDENGVSLATAIAAAGSGLVDGFGMKVTRIGGLQPMTAFRDVCDALNLPHTCDDAWGGDIIAAACTHIGATVRPALNEGVWLAAPYIEGNYDARNGVTIADGHIARPTGPGLGVVPDEAAFGDPVAAF</sequence>
<dbReference type="InterPro" id="IPR013342">
    <property type="entry name" value="Mandelate_racemase_C"/>
</dbReference>
<dbReference type="GO" id="GO:0016855">
    <property type="term" value="F:racemase and epimerase activity, acting on amino acids and derivatives"/>
    <property type="evidence" value="ECO:0007669"/>
    <property type="project" value="InterPro"/>
</dbReference>
<feature type="domain" description="Mandelate racemase/muconate lactonizing enzyme C-terminal" evidence="5">
    <location>
        <begin position="142"/>
        <end position="237"/>
    </location>
</feature>
<comment type="similarity">
    <text evidence="2">Belongs to the mandelate racemase/muconate lactonizing enzyme family.</text>
</comment>
<evidence type="ECO:0000313" key="7">
    <source>
        <dbReference type="Proteomes" id="UP001165667"/>
    </source>
</evidence>
<dbReference type="SUPFAM" id="SSF54826">
    <property type="entry name" value="Enolase N-terminal domain-like"/>
    <property type="match status" value="1"/>
</dbReference>
<dbReference type="InterPro" id="IPR029065">
    <property type="entry name" value="Enolase_C-like"/>
</dbReference>
<dbReference type="PANTHER" id="PTHR48080:SF3">
    <property type="entry name" value="ENOLASE SUPERFAMILY MEMBER DDB_G0284701"/>
    <property type="match status" value="1"/>
</dbReference>
<dbReference type="Gene3D" id="3.30.390.10">
    <property type="entry name" value="Enolase-like, N-terminal domain"/>
    <property type="match status" value="1"/>
</dbReference>
<reference evidence="6" key="1">
    <citation type="submission" date="2022-05" db="EMBL/GenBank/DDBJ databases">
        <authorList>
            <person name="Pankratov T."/>
        </authorList>
    </citation>
    <scope>NUCLEOTIDE SEQUENCE</scope>
    <source>
        <strain evidence="6">BP6-180914</strain>
    </source>
</reference>
<gene>
    <name evidence="6" type="ORF">M8523_32740</name>
</gene>
<comment type="caution">
    <text evidence="6">The sequence shown here is derived from an EMBL/GenBank/DDBJ whole genome shotgun (WGS) entry which is preliminary data.</text>
</comment>
<evidence type="ECO:0000256" key="4">
    <source>
        <dbReference type="ARBA" id="ARBA00022842"/>
    </source>
</evidence>
<protein>
    <submittedName>
        <fullName evidence="6">Mandelate racemase/muconate lactonizing enzyme family protein</fullName>
    </submittedName>
</protein>
<dbReference type="InterPro" id="IPR034593">
    <property type="entry name" value="DgoD-like"/>
</dbReference>
<dbReference type="Pfam" id="PF02746">
    <property type="entry name" value="MR_MLE_N"/>
    <property type="match status" value="1"/>
</dbReference>
<dbReference type="InterPro" id="IPR036849">
    <property type="entry name" value="Enolase-like_C_sf"/>
</dbReference>
<dbReference type="FunFam" id="3.30.390.10:FF:000009">
    <property type="entry name" value="Hydrophobic dipeptide epimerase"/>
    <property type="match status" value="1"/>
</dbReference>
<dbReference type="SMART" id="SM00922">
    <property type="entry name" value="MR_MLE"/>
    <property type="match status" value="1"/>
</dbReference>
<comment type="cofactor">
    <cofactor evidence="1">
        <name>Mg(2+)</name>
        <dbReference type="ChEBI" id="CHEBI:18420"/>
    </cofactor>
</comment>
<dbReference type="InterPro" id="IPR034622">
    <property type="entry name" value="4R-hPro_betaine_2-epimerase"/>
</dbReference>
<keyword evidence="4" id="KW-0460">Magnesium</keyword>
<dbReference type="SFLD" id="SFLDG00180">
    <property type="entry name" value="muconate_cycloisomerase"/>
    <property type="match status" value="1"/>
</dbReference>
<dbReference type="InterPro" id="IPR013341">
    <property type="entry name" value="Mandelate_racemase_N_dom"/>
</dbReference>